<sequence length="140" mass="15950">MQISGKKEDENEKREDPGDNWEEGRGSGARVKKKKKIVVTETPELTMTRGVYRPLGVRLTTARKAPQGPLEIYSDAQFPPLQPTAKHVEKARAEMEKSFEVVRHKTRGKDEGSINQTLKLQLDNQHAVLENQKSRHTQYS</sequence>
<dbReference type="PANTHER" id="PTHR16284">
    <property type="entry name" value="PROTEIN CDV3 HOMOLOG"/>
    <property type="match status" value="1"/>
</dbReference>
<dbReference type="PANTHER" id="PTHR16284:SF13">
    <property type="entry name" value="PROTEIN CDV3 HOMOLOG"/>
    <property type="match status" value="1"/>
</dbReference>
<evidence type="ECO:0000313" key="3">
    <source>
        <dbReference type="Ensembl" id="ENSBMSP00010005071.1"/>
    </source>
</evidence>
<dbReference type="Ensembl" id="ENSBMST00010005585.1">
    <property type="protein sequence ID" value="ENSBMSP00010005071.1"/>
    <property type="gene ID" value="ENSBMSG00010003742.1"/>
</dbReference>
<name>A0A8C0CE19_BALMU</name>
<feature type="region of interest" description="Disordered" evidence="2">
    <location>
        <begin position="1"/>
        <end position="35"/>
    </location>
</feature>
<comment type="similarity">
    <text evidence="1">Belongs to the CDV3 family.</text>
</comment>
<dbReference type="OMA" id="PELTMTR"/>
<feature type="compositionally biased region" description="Basic and acidic residues" evidence="2">
    <location>
        <begin position="1"/>
        <end position="25"/>
    </location>
</feature>
<proteinExistence type="inferred from homology"/>
<dbReference type="AlphaFoldDB" id="A0A8C0CE19"/>
<organism evidence="3">
    <name type="scientific">Balaenoptera musculus</name>
    <name type="common">Blue whale</name>
    <dbReference type="NCBI Taxonomy" id="9771"/>
    <lineage>
        <taxon>Eukaryota</taxon>
        <taxon>Metazoa</taxon>
        <taxon>Chordata</taxon>
        <taxon>Craniata</taxon>
        <taxon>Vertebrata</taxon>
        <taxon>Euteleostomi</taxon>
        <taxon>Mammalia</taxon>
        <taxon>Eutheria</taxon>
        <taxon>Laurasiatheria</taxon>
        <taxon>Artiodactyla</taxon>
        <taxon>Whippomorpha</taxon>
        <taxon>Cetacea</taxon>
        <taxon>Mysticeti</taxon>
        <taxon>Balaenopteridae</taxon>
        <taxon>Balaenoptera</taxon>
    </lineage>
</organism>
<accession>A0A8C0CE19</accession>
<dbReference type="GO" id="GO:0005737">
    <property type="term" value="C:cytoplasm"/>
    <property type="evidence" value="ECO:0007669"/>
    <property type="project" value="TreeGrafter"/>
</dbReference>
<dbReference type="GeneTree" id="ENSGT00390000000805"/>
<evidence type="ECO:0000256" key="2">
    <source>
        <dbReference type="SAM" id="MobiDB-lite"/>
    </source>
</evidence>
<dbReference type="InterPro" id="IPR026806">
    <property type="entry name" value="CDV3"/>
</dbReference>
<reference evidence="3" key="1">
    <citation type="submission" date="2023-09" db="UniProtKB">
        <authorList>
            <consortium name="Ensembl"/>
        </authorList>
    </citation>
    <scope>IDENTIFICATION</scope>
</reference>
<evidence type="ECO:0000256" key="1">
    <source>
        <dbReference type="ARBA" id="ARBA00006062"/>
    </source>
</evidence>
<protein>
    <submittedName>
        <fullName evidence="3">Uncharacterized protein</fullName>
    </submittedName>
</protein>
<dbReference type="Pfam" id="PF15359">
    <property type="entry name" value="CDV3"/>
    <property type="match status" value="1"/>
</dbReference>